<organism evidence="8 9">
    <name type="scientific">Microbacterium azadirachtae</name>
    <dbReference type="NCBI Taxonomy" id="582680"/>
    <lineage>
        <taxon>Bacteria</taxon>
        <taxon>Bacillati</taxon>
        <taxon>Actinomycetota</taxon>
        <taxon>Actinomycetes</taxon>
        <taxon>Micrococcales</taxon>
        <taxon>Microbacteriaceae</taxon>
        <taxon>Microbacterium</taxon>
    </lineage>
</organism>
<dbReference type="Pfam" id="PF13087">
    <property type="entry name" value="AAA_12"/>
    <property type="match status" value="1"/>
</dbReference>
<dbReference type="Pfam" id="PF13604">
    <property type="entry name" value="AAA_30"/>
    <property type="match status" value="1"/>
</dbReference>
<proteinExistence type="predicted"/>
<dbReference type="Gene3D" id="3.40.50.300">
    <property type="entry name" value="P-loop containing nucleotide triphosphate hydrolases"/>
    <property type="match status" value="2"/>
</dbReference>
<feature type="domain" description="DNA2/NAM7 helicase-like C-terminal" evidence="6">
    <location>
        <begin position="993"/>
        <end position="1169"/>
    </location>
</feature>
<evidence type="ECO:0000313" key="9">
    <source>
        <dbReference type="Proteomes" id="UP000033740"/>
    </source>
</evidence>
<dbReference type="PATRIC" id="fig|582680.6.peg.2898"/>
<dbReference type="InterPro" id="IPR019993">
    <property type="entry name" value="RecB_nuclease_TM0106_put"/>
</dbReference>
<dbReference type="InterPro" id="IPR038720">
    <property type="entry name" value="YprB_RNase_H-like_dom"/>
</dbReference>
<evidence type="ECO:0000256" key="2">
    <source>
        <dbReference type="ARBA" id="ARBA00022801"/>
    </source>
</evidence>
<accession>A0A0F0LLF6</accession>
<keyword evidence="1" id="KW-0547">Nucleotide-binding</keyword>
<dbReference type="InterPro" id="IPR041679">
    <property type="entry name" value="DNA2/NAM7-like_C"/>
</dbReference>
<evidence type="ECO:0000256" key="3">
    <source>
        <dbReference type="ARBA" id="ARBA00022806"/>
    </source>
</evidence>
<dbReference type="PANTHER" id="PTHR43788">
    <property type="entry name" value="DNA2/NAM7 HELICASE FAMILY MEMBER"/>
    <property type="match status" value="1"/>
</dbReference>
<feature type="domain" description="YprB ribonuclease H-like" evidence="7">
    <location>
        <begin position="353"/>
        <end position="548"/>
    </location>
</feature>
<evidence type="ECO:0000259" key="6">
    <source>
        <dbReference type="Pfam" id="PF13087"/>
    </source>
</evidence>
<dbReference type="STRING" id="582680.RS86_02823"/>
<dbReference type="SUPFAM" id="SSF53098">
    <property type="entry name" value="Ribonuclease H-like"/>
    <property type="match status" value="1"/>
</dbReference>
<evidence type="ECO:0000259" key="7">
    <source>
        <dbReference type="Pfam" id="PF13482"/>
    </source>
</evidence>
<dbReference type="InterPro" id="IPR047187">
    <property type="entry name" value="SF1_C_Upf1"/>
</dbReference>
<keyword evidence="3" id="KW-0347">Helicase</keyword>
<dbReference type="CDD" id="cd17934">
    <property type="entry name" value="DEXXQc_Upf1-like"/>
    <property type="match status" value="1"/>
</dbReference>
<dbReference type="EMBL" id="JYIX01000037">
    <property type="protein sequence ID" value="KJL32351.1"/>
    <property type="molecule type" value="Genomic_DNA"/>
</dbReference>
<evidence type="ECO:0000256" key="4">
    <source>
        <dbReference type="ARBA" id="ARBA00022840"/>
    </source>
</evidence>
<dbReference type="EC" id="3.1.11.5" evidence="8"/>
<dbReference type="GO" id="GO:0043139">
    <property type="term" value="F:5'-3' DNA helicase activity"/>
    <property type="evidence" value="ECO:0007669"/>
    <property type="project" value="TreeGrafter"/>
</dbReference>
<dbReference type="AlphaFoldDB" id="A0A0F0LLF6"/>
<dbReference type="GO" id="GO:0008854">
    <property type="term" value="F:exodeoxyribonuclease V activity"/>
    <property type="evidence" value="ECO:0007669"/>
    <property type="project" value="UniProtKB-EC"/>
</dbReference>
<dbReference type="RefSeq" id="WP_082076790.1">
    <property type="nucleotide sequence ID" value="NZ_JYIX01000037.1"/>
</dbReference>
<dbReference type="GO" id="GO:0005524">
    <property type="term" value="F:ATP binding"/>
    <property type="evidence" value="ECO:0007669"/>
    <property type="project" value="UniProtKB-KW"/>
</dbReference>
<dbReference type="NCBIfam" id="TIGR03491">
    <property type="entry name" value="TM0106 family RecB-like putative nuclease"/>
    <property type="match status" value="1"/>
</dbReference>
<reference evidence="8 9" key="1">
    <citation type="submission" date="2015-02" db="EMBL/GenBank/DDBJ databases">
        <title>Draft genome sequences of ten Microbacterium spp. with emphasis on heavy metal contaminated environments.</title>
        <authorList>
            <person name="Corretto E."/>
        </authorList>
    </citation>
    <scope>NUCLEOTIDE SEQUENCE [LARGE SCALE GENOMIC DNA]</scope>
    <source>
        <strain evidence="8 9">ARN176</strain>
    </source>
</reference>
<name>A0A0F0LLF6_9MICO</name>
<evidence type="ECO:0000256" key="5">
    <source>
        <dbReference type="SAM" id="MobiDB-lite"/>
    </source>
</evidence>
<dbReference type="PANTHER" id="PTHR43788:SF8">
    <property type="entry name" value="DNA-BINDING PROTEIN SMUBP-2"/>
    <property type="match status" value="1"/>
</dbReference>
<feature type="region of interest" description="Disordered" evidence="5">
    <location>
        <begin position="1202"/>
        <end position="1238"/>
    </location>
</feature>
<dbReference type="CDD" id="cd18808">
    <property type="entry name" value="SF1_C_Upf1"/>
    <property type="match status" value="1"/>
</dbReference>
<sequence length="1238" mass="133552">MRVITPSGSDRKRVIWSATDLKLAAECEFAWARAVDAKLGRVEPVEDPEDATLARAAAMGDAHELVVLDDYIAEHGRSVDGGPGVIELPKVSSTDAEALAGVVADTLRALRSEATVVYQAAFSTPEFVGFADFLSRDPDGRWRVQDSKLARTARVTALMQLAAYVDQLDRLGIPRSDEVDLILGDRSISTHAVSDLLPLFHVRRARLRALIADRRIDEGAVGAPLAWGDDRGDLQIVACGRCATCELEVVAHRDLLLVARMRPVQRARLRVAGIRTIDDLAATADAPEGMSTETFEALRAQARLQLAAMAAEAESAAIAADAQGAADAHPVPPFEVVSAAAIGMMPRPSRGDLFFDFEGDPLYTEQCEGEPQENKLWGLDYLFGWVDDAEQYSALWAHDFAAERQALLDFLDFVAARRAAHPDMHIYHYAPYETSHLQNMAERYGVGEAEVDRLLREGVFVDLYPLVLRTVRIGSRSYSIKKLEPLYMGAEVRTSDVQKGDDSIVQYVQARGLAASGRTAEADGILADLADYNRYDCVSTRRLRNWLVGLAREAGVLPAPPDEPETRAYEPAPLSLALQAEGQRVQAEGGDGQTYRVAAAAIDYFPREAKSFWISHFQRLREPVTLWESTRDVLRVDPDRSAVAQDWGQEEGARAVTRLVDLHGEVAPGSTLNVGGSPFALYEAPAPFFGEFPTRVIHVPHEVEIVEVLDDGYRIRERSIGGQTWDELPLALTPASPPRVNSLQGAIEEWAGSVLSASPEFPQDPATDVLRRIVPHTLSGGPLPVVETGPDGHPGGSADAADAIVRGVLDLDRSYLAVQGPPGTGKTYTASHVIARLVNDHGYRIGVVAQSHAIVENLLDRVVAAGVPGEQVAKAPKDPHGQEPVFTVIRKDGMAGYLAEQASAGRGCVVGGTAWDFSSTRRVQRGELDLLVIDEAGQFSLASTIAVAVSAQRLLLLGDPQQLPQVSQGTHPEPVDTSALGWVMHEKAVIDPAHGAFLARSWRMHPEVAAPVSQLAYAGALASAPGTERRVIDGVEPGLHVRPIRHRGNATQSPEEAAEVIRIVRALIGREYSDGMEGAPPRVLEQADVIVVAPYNAQKQLILDVLAEAGLDEVAVGTVDNFQGREAVVSITSLAASSGRDAPRGPEFLLLQNRLNVAISRAKVAAYLVHSPALLDDLPWTPEGVARLSAFAHLVGADRDDAGQYSAGPAGANADQDRADPDDMDPVEAEPVGWIPNR</sequence>
<protein>
    <submittedName>
        <fullName evidence="8">RecBCD enzyme subunit RecD</fullName>
        <ecNumber evidence="8">3.1.11.5</ecNumber>
    </submittedName>
</protein>
<dbReference type="SUPFAM" id="SSF52540">
    <property type="entry name" value="P-loop containing nucleoside triphosphate hydrolases"/>
    <property type="match status" value="1"/>
</dbReference>
<dbReference type="InterPro" id="IPR050534">
    <property type="entry name" value="Coronavir_polyprotein_1ab"/>
</dbReference>
<keyword evidence="9" id="KW-1185">Reference proteome</keyword>
<keyword evidence="4" id="KW-0067">ATP-binding</keyword>
<keyword evidence="2 8" id="KW-0378">Hydrolase</keyword>
<comment type="caution">
    <text evidence="8">The sequence shown here is derived from an EMBL/GenBank/DDBJ whole genome shotgun (WGS) entry which is preliminary data.</text>
</comment>
<dbReference type="Proteomes" id="UP000033740">
    <property type="component" value="Unassembled WGS sequence"/>
</dbReference>
<dbReference type="InterPro" id="IPR027417">
    <property type="entry name" value="P-loop_NTPase"/>
</dbReference>
<evidence type="ECO:0000313" key="8">
    <source>
        <dbReference type="EMBL" id="KJL32351.1"/>
    </source>
</evidence>
<dbReference type="Pfam" id="PF13482">
    <property type="entry name" value="RNase_H_2"/>
    <property type="match status" value="1"/>
</dbReference>
<gene>
    <name evidence="8" type="primary">recD_2</name>
    <name evidence="8" type="ORF">RS86_02823</name>
</gene>
<evidence type="ECO:0000256" key="1">
    <source>
        <dbReference type="ARBA" id="ARBA00022741"/>
    </source>
</evidence>
<dbReference type="InterPro" id="IPR012337">
    <property type="entry name" value="RNaseH-like_sf"/>
</dbReference>